<evidence type="ECO:0000313" key="2">
    <source>
        <dbReference type="EMBL" id="GFS05231.1"/>
    </source>
</evidence>
<keyword evidence="3" id="KW-1185">Reference proteome</keyword>
<dbReference type="EMBL" id="BMAT01006054">
    <property type="protein sequence ID" value="GFS05231.1"/>
    <property type="molecule type" value="Genomic_DNA"/>
</dbReference>
<gene>
    <name evidence="2" type="ORF">ElyMa_002932500</name>
</gene>
<sequence>MSEPSSTQPIFTTTRDQPDNVDTFDTCAAAGKAAGRGRVLGTQRIGALWRLDPVGGPLEEKKKCMGENSTEEDWDDREVGSEVEE</sequence>
<feature type="region of interest" description="Disordered" evidence="1">
    <location>
        <begin position="56"/>
        <end position="85"/>
    </location>
</feature>
<dbReference type="Proteomes" id="UP000762676">
    <property type="component" value="Unassembled WGS sequence"/>
</dbReference>
<protein>
    <submittedName>
        <fullName evidence="2">Uncharacterized protein</fullName>
    </submittedName>
</protein>
<evidence type="ECO:0000313" key="3">
    <source>
        <dbReference type="Proteomes" id="UP000762676"/>
    </source>
</evidence>
<comment type="caution">
    <text evidence="2">The sequence shown here is derived from an EMBL/GenBank/DDBJ whole genome shotgun (WGS) entry which is preliminary data.</text>
</comment>
<accession>A0AAV4I7Z5</accession>
<proteinExistence type="predicted"/>
<name>A0AAV4I7Z5_9GAST</name>
<dbReference type="AlphaFoldDB" id="A0AAV4I7Z5"/>
<reference evidence="2 3" key="1">
    <citation type="journal article" date="2021" name="Elife">
        <title>Chloroplast acquisition without the gene transfer in kleptoplastic sea slugs, Plakobranchus ocellatus.</title>
        <authorList>
            <person name="Maeda T."/>
            <person name="Takahashi S."/>
            <person name="Yoshida T."/>
            <person name="Shimamura S."/>
            <person name="Takaki Y."/>
            <person name="Nagai Y."/>
            <person name="Toyoda A."/>
            <person name="Suzuki Y."/>
            <person name="Arimoto A."/>
            <person name="Ishii H."/>
            <person name="Satoh N."/>
            <person name="Nishiyama T."/>
            <person name="Hasebe M."/>
            <person name="Maruyama T."/>
            <person name="Minagawa J."/>
            <person name="Obokata J."/>
            <person name="Shigenobu S."/>
        </authorList>
    </citation>
    <scope>NUCLEOTIDE SEQUENCE [LARGE SCALE GENOMIC DNA]</scope>
</reference>
<feature type="compositionally biased region" description="Acidic residues" evidence="1">
    <location>
        <begin position="69"/>
        <end position="85"/>
    </location>
</feature>
<organism evidence="2 3">
    <name type="scientific">Elysia marginata</name>
    <dbReference type="NCBI Taxonomy" id="1093978"/>
    <lineage>
        <taxon>Eukaryota</taxon>
        <taxon>Metazoa</taxon>
        <taxon>Spiralia</taxon>
        <taxon>Lophotrochozoa</taxon>
        <taxon>Mollusca</taxon>
        <taxon>Gastropoda</taxon>
        <taxon>Heterobranchia</taxon>
        <taxon>Euthyneura</taxon>
        <taxon>Panpulmonata</taxon>
        <taxon>Sacoglossa</taxon>
        <taxon>Placobranchoidea</taxon>
        <taxon>Plakobranchidae</taxon>
        <taxon>Elysia</taxon>
    </lineage>
</organism>
<evidence type="ECO:0000256" key="1">
    <source>
        <dbReference type="SAM" id="MobiDB-lite"/>
    </source>
</evidence>